<dbReference type="GO" id="GO:0003723">
    <property type="term" value="F:RNA binding"/>
    <property type="evidence" value="ECO:0007669"/>
    <property type="project" value="UniProtKB-UniRule"/>
</dbReference>
<evidence type="ECO:0000313" key="5">
    <source>
        <dbReference type="Proteomes" id="UP000179807"/>
    </source>
</evidence>
<sequence>MCNYFQKALLAFDFFITIIYLPFKFSQFYPKINMDNREVQNRIFVKNLPFDFTNDNFKDAFKHFGPVKTCTIIVRDNGYGEAINRGIGFLTFENYESYNRCLKSKDPLFINGRYLHVMPALREGDWNTDAPTQQYSSSGQQSSVNINNSNNNNINNSGGHAKYHKHQRTFKNRSYEQYDDRYQENDTIYVANIPINVTDVQLRQLFMKYKPYELRIIENEEVQSSFAFIRIIDSECRIKAIEQMDGYYLHDRKLSVRMAGAPFSNT</sequence>
<evidence type="ECO:0000313" key="4">
    <source>
        <dbReference type="EMBL" id="OHT04965.1"/>
    </source>
</evidence>
<gene>
    <name evidence="4" type="ORF">TRFO_27407</name>
</gene>
<dbReference type="OrthoDB" id="439808at2759"/>
<evidence type="ECO:0000259" key="3">
    <source>
        <dbReference type="PROSITE" id="PS50102"/>
    </source>
</evidence>
<evidence type="ECO:0000256" key="1">
    <source>
        <dbReference type="PROSITE-ProRule" id="PRU00176"/>
    </source>
</evidence>
<dbReference type="EMBL" id="MLAK01000774">
    <property type="protein sequence ID" value="OHT04965.1"/>
    <property type="molecule type" value="Genomic_DNA"/>
</dbReference>
<feature type="region of interest" description="Disordered" evidence="2">
    <location>
        <begin position="128"/>
        <end position="166"/>
    </location>
</feature>
<accession>A0A1J4K669</accession>
<keyword evidence="5" id="KW-1185">Reference proteome</keyword>
<proteinExistence type="predicted"/>
<feature type="domain" description="RRM" evidence="3">
    <location>
        <begin position="186"/>
        <end position="261"/>
    </location>
</feature>
<feature type="domain" description="RRM" evidence="3">
    <location>
        <begin position="41"/>
        <end position="122"/>
    </location>
</feature>
<dbReference type="Gene3D" id="3.30.70.330">
    <property type="match status" value="2"/>
</dbReference>
<dbReference type="PROSITE" id="PS50102">
    <property type="entry name" value="RRM"/>
    <property type="match status" value="2"/>
</dbReference>
<dbReference type="AlphaFoldDB" id="A0A1J4K669"/>
<dbReference type="SUPFAM" id="SSF54928">
    <property type="entry name" value="RNA-binding domain, RBD"/>
    <property type="match status" value="2"/>
</dbReference>
<feature type="compositionally biased region" description="Low complexity" evidence="2">
    <location>
        <begin position="136"/>
        <end position="158"/>
    </location>
</feature>
<dbReference type="GeneID" id="94840228"/>
<dbReference type="InterPro" id="IPR012677">
    <property type="entry name" value="Nucleotide-bd_a/b_plait_sf"/>
</dbReference>
<dbReference type="PANTHER" id="PTHR15241">
    <property type="entry name" value="TRANSFORMER-2-RELATED"/>
    <property type="match status" value="1"/>
</dbReference>
<dbReference type="CDD" id="cd00590">
    <property type="entry name" value="RRM_SF"/>
    <property type="match status" value="1"/>
</dbReference>
<evidence type="ECO:0000256" key="2">
    <source>
        <dbReference type="SAM" id="MobiDB-lite"/>
    </source>
</evidence>
<dbReference type="InterPro" id="IPR035979">
    <property type="entry name" value="RBD_domain_sf"/>
</dbReference>
<dbReference type="SMART" id="SM00360">
    <property type="entry name" value="RRM"/>
    <property type="match status" value="2"/>
</dbReference>
<organism evidence="4 5">
    <name type="scientific">Tritrichomonas foetus</name>
    <dbReference type="NCBI Taxonomy" id="1144522"/>
    <lineage>
        <taxon>Eukaryota</taxon>
        <taxon>Metamonada</taxon>
        <taxon>Parabasalia</taxon>
        <taxon>Tritrichomonadida</taxon>
        <taxon>Tritrichomonadidae</taxon>
        <taxon>Tritrichomonas</taxon>
    </lineage>
</organism>
<comment type="caution">
    <text evidence="4">The sequence shown here is derived from an EMBL/GenBank/DDBJ whole genome shotgun (WGS) entry which is preliminary data.</text>
</comment>
<keyword evidence="1" id="KW-0694">RNA-binding</keyword>
<dbReference type="VEuPathDB" id="TrichDB:TRFO_27407"/>
<dbReference type="InterPro" id="IPR000504">
    <property type="entry name" value="RRM_dom"/>
</dbReference>
<dbReference type="PANTHER" id="PTHR15241:SF386">
    <property type="entry name" value="RNA-BINDING REGION RNP-1 DOMAIN-CONTAINING PROTEIN-RELATED"/>
    <property type="match status" value="1"/>
</dbReference>
<reference evidence="4" key="1">
    <citation type="submission" date="2016-10" db="EMBL/GenBank/DDBJ databases">
        <authorList>
            <person name="Benchimol M."/>
            <person name="Almeida L.G."/>
            <person name="Vasconcelos A.T."/>
            <person name="Perreira-Neves A."/>
            <person name="Rosa I.A."/>
            <person name="Tasca T."/>
            <person name="Bogo M.R."/>
            <person name="de Souza W."/>
        </authorList>
    </citation>
    <scope>NUCLEOTIDE SEQUENCE [LARGE SCALE GENOMIC DNA]</scope>
    <source>
        <strain evidence="4">K</strain>
    </source>
</reference>
<dbReference type="RefSeq" id="XP_068358101.1">
    <property type="nucleotide sequence ID" value="XM_068505524.1"/>
</dbReference>
<dbReference type="Pfam" id="PF00076">
    <property type="entry name" value="RRM_1"/>
    <property type="match status" value="2"/>
</dbReference>
<protein>
    <recommendedName>
        <fullName evidence="3">RRM domain-containing protein</fullName>
    </recommendedName>
</protein>
<name>A0A1J4K669_9EUKA</name>
<dbReference type="Proteomes" id="UP000179807">
    <property type="component" value="Unassembled WGS sequence"/>
</dbReference>